<feature type="domain" description="Flagellin C-terminal" evidence="5">
    <location>
        <begin position="359"/>
        <end position="431"/>
    </location>
</feature>
<keyword evidence="3" id="KW-0964">Secreted</keyword>
<dbReference type="SUPFAM" id="SSF64518">
    <property type="entry name" value="Phase 1 flagellin"/>
    <property type="match status" value="1"/>
</dbReference>
<dbReference type="PANTHER" id="PTHR42792:SF2">
    <property type="entry name" value="FLAGELLIN"/>
    <property type="match status" value="1"/>
</dbReference>
<comment type="similarity">
    <text evidence="1 3">Belongs to the bacterial flagellin family.</text>
</comment>
<dbReference type="InterPro" id="IPR046358">
    <property type="entry name" value="Flagellin_C"/>
</dbReference>
<evidence type="ECO:0000313" key="6">
    <source>
        <dbReference type="EMBL" id="CUH76551.1"/>
    </source>
</evidence>
<evidence type="ECO:0000256" key="3">
    <source>
        <dbReference type="RuleBase" id="RU362073"/>
    </source>
</evidence>
<sequence>MSSILTNRGATVALQTLRSINDQLSTVQTEISTGRKVSQPGDNSAVWAISKTMEADVRGFKGVSDSLNLGQSTVSVARQGAETISELLTEVKGKVVAAQESNVDRNKIQADIEALTEQIGSIVNAASFNGQNLLKNSDTEAGSGDIDVLASINRSPTGVTTSDINIDKIDLGINEGSVAATGGTFAAAAATGTVNATQSVDIDVSGLTVETGTAFSLQIFGTDGDNSSFTAADYQSTAAAAQTQAEMAAGDMTYVARDGDTMEDVVYALGKKWEAYAQGNGLSSDVLDLDFKGSTITASSNVTDGTDSIAVNVSTISADAGNTIAGGLADLASMDVTSDAGASKALGQVEALLGIAVDAAASFGSDERRLQTQNDFISGLSDSLKSGIGTLVDTDMEEASAKLQALQVQQQLAMQSLSIANSQPQSMLALFR</sequence>
<evidence type="ECO:0000256" key="1">
    <source>
        <dbReference type="ARBA" id="ARBA00005709"/>
    </source>
</evidence>
<evidence type="ECO:0000313" key="7">
    <source>
        <dbReference type="Proteomes" id="UP000054935"/>
    </source>
</evidence>
<evidence type="ECO:0000259" key="4">
    <source>
        <dbReference type="Pfam" id="PF00669"/>
    </source>
</evidence>
<dbReference type="InterPro" id="IPR001029">
    <property type="entry name" value="Flagellin_N"/>
</dbReference>
<dbReference type="Pfam" id="PF00700">
    <property type="entry name" value="Flagellin_C"/>
    <property type="match status" value="1"/>
</dbReference>
<dbReference type="Pfam" id="PF00669">
    <property type="entry name" value="Flagellin_N"/>
    <property type="match status" value="1"/>
</dbReference>
<dbReference type="EMBL" id="CYSE01000002">
    <property type="protein sequence ID" value="CUH76551.1"/>
    <property type="molecule type" value="Genomic_DNA"/>
</dbReference>
<dbReference type="GO" id="GO:0005198">
    <property type="term" value="F:structural molecule activity"/>
    <property type="evidence" value="ECO:0007669"/>
    <property type="project" value="UniProtKB-UniRule"/>
</dbReference>
<dbReference type="STRING" id="441103.TRN7648_00994"/>
<comment type="function">
    <text evidence="3">Flagellin is the subunit protein which polymerizes to form the filaments of bacterial flagella.</text>
</comment>
<comment type="subcellular location">
    <subcellularLocation>
        <location evidence="3">Secreted</location>
    </subcellularLocation>
    <subcellularLocation>
        <location evidence="3">Bacterial flagellum</location>
    </subcellularLocation>
</comment>
<dbReference type="AlphaFoldDB" id="A0A0P1G406"/>
<keyword evidence="6" id="KW-0282">Flagellum</keyword>
<dbReference type="InterPro" id="IPR001492">
    <property type="entry name" value="Flagellin"/>
</dbReference>
<accession>A0A0P1G406</accession>
<keyword evidence="6" id="KW-0966">Cell projection</keyword>
<dbReference type="OrthoDB" id="8328560at2"/>
<evidence type="ECO:0000259" key="5">
    <source>
        <dbReference type="Pfam" id="PF00700"/>
    </source>
</evidence>
<dbReference type="GO" id="GO:0005576">
    <property type="term" value="C:extracellular region"/>
    <property type="evidence" value="ECO:0007669"/>
    <property type="project" value="UniProtKB-SubCell"/>
</dbReference>
<gene>
    <name evidence="6" type="primary">fliC_1</name>
    <name evidence="6" type="ORF">TRN7648_00994</name>
</gene>
<protein>
    <recommendedName>
        <fullName evidence="3">Flagellin</fullName>
    </recommendedName>
</protein>
<organism evidence="6 7">
    <name type="scientific">Tropicibacter naphthalenivorans</name>
    <dbReference type="NCBI Taxonomy" id="441103"/>
    <lineage>
        <taxon>Bacteria</taxon>
        <taxon>Pseudomonadati</taxon>
        <taxon>Pseudomonadota</taxon>
        <taxon>Alphaproteobacteria</taxon>
        <taxon>Rhodobacterales</taxon>
        <taxon>Roseobacteraceae</taxon>
        <taxon>Tropicibacter</taxon>
    </lineage>
</organism>
<keyword evidence="6" id="KW-0969">Cilium</keyword>
<keyword evidence="7" id="KW-1185">Reference proteome</keyword>
<name>A0A0P1G406_9RHOB</name>
<dbReference type="PANTHER" id="PTHR42792">
    <property type="entry name" value="FLAGELLIN"/>
    <property type="match status" value="1"/>
</dbReference>
<dbReference type="Proteomes" id="UP000054935">
    <property type="component" value="Unassembled WGS sequence"/>
</dbReference>
<dbReference type="RefSeq" id="WP_058246539.1">
    <property type="nucleotide sequence ID" value="NZ_CYSE01000002.1"/>
</dbReference>
<keyword evidence="2 3" id="KW-0975">Bacterial flagellum</keyword>
<feature type="domain" description="Flagellin N-terminal" evidence="4">
    <location>
        <begin position="4"/>
        <end position="138"/>
    </location>
</feature>
<dbReference type="Gene3D" id="1.20.1330.10">
    <property type="entry name" value="f41 fragment of flagellin, N-terminal domain"/>
    <property type="match status" value="1"/>
</dbReference>
<evidence type="ECO:0000256" key="2">
    <source>
        <dbReference type="ARBA" id="ARBA00023143"/>
    </source>
</evidence>
<reference evidence="6 7" key="1">
    <citation type="submission" date="2015-09" db="EMBL/GenBank/DDBJ databases">
        <authorList>
            <consortium name="Swine Surveillance"/>
        </authorList>
    </citation>
    <scope>NUCLEOTIDE SEQUENCE [LARGE SCALE GENOMIC DNA]</scope>
    <source>
        <strain evidence="6 7">CECT 7648</strain>
    </source>
</reference>
<dbReference type="GO" id="GO:0009288">
    <property type="term" value="C:bacterial-type flagellum"/>
    <property type="evidence" value="ECO:0007669"/>
    <property type="project" value="UniProtKB-SubCell"/>
</dbReference>
<proteinExistence type="inferred from homology"/>